<dbReference type="Pfam" id="PF20253">
    <property type="entry name" value="DUF6604"/>
    <property type="match status" value="1"/>
</dbReference>
<keyword evidence="3" id="KW-1185">Reference proteome</keyword>
<dbReference type="InterPro" id="IPR046539">
    <property type="entry name" value="DUF6604"/>
</dbReference>
<gene>
    <name evidence="2" type="ORF">SDRG_01825</name>
</gene>
<sequence length="763" mass="84274">MAATGPTEPSGRWHRYKAATDAFLGWLQRTAAKKTKKIQATNEVWTTGQIWAAAIAVAEAGVPVPTDVWRHLATSIRLRWQASQCLPSEEGHLYFLNVLRAIQAMLTPRGRPPTATKGLSNVFEALALDDTADDADADLPPFDGATFVPPPAPTSEEAARASRQAQLEADRFHTLCFLRDMYELLDEVEAVWTAFKRGETSLVAATAVTNHCVIAVQSLFSELTLEVPYIESIECMDVLLSDNASLQHLVFQQDVPLDLAVTTCVHARNADNNDGNLRQIAQSWTRSEEEATELHAFFKSELSALLPTRHGSHLMLVHHYFKKPSRDVTGELNMVSAAAFEELTWLFVGRVVPRLAVSVQTDALKLVSETVGLSPFLPVLKVYLDNKIGIAPLMLVFAISCLLRAMAIVDGPGRDTITVASVAATIPDALKQQFKSVLLCRQGRRAERATANNKPDTRLDTFLATVSASHQATLGVVTKDRKFASDANRARWWLNPYMAGQFLLTGATHLNGAPGHVLLCTSVRTRLVLHVYNALRVCGHVQIVPELEKLIDLFGSDKHMWPAGRPTAPGAFTTGLVMTDGAPMETMALLTAITSAPFERASEAFEAATAYREKRDRRNKLQKAQNKSTLRKRKTINATYADQCRTYRYATRAEPLPLGASLPNMREIRRVVDDEWRRFLHLDLIAVHNILVDVAKDIIEVASEAPPLLSGKKKYCHRLDWILTQILGSCDFGVGTAMLHDIANILEASNSKLLDAHILHNDL</sequence>
<dbReference type="PANTHER" id="PTHR38795">
    <property type="entry name" value="DUF6604 DOMAIN-CONTAINING PROTEIN"/>
    <property type="match status" value="1"/>
</dbReference>
<protein>
    <recommendedName>
        <fullName evidence="1">DUF6604 domain-containing protein</fullName>
    </recommendedName>
</protein>
<organism evidence="2 3">
    <name type="scientific">Saprolegnia diclina (strain VS20)</name>
    <dbReference type="NCBI Taxonomy" id="1156394"/>
    <lineage>
        <taxon>Eukaryota</taxon>
        <taxon>Sar</taxon>
        <taxon>Stramenopiles</taxon>
        <taxon>Oomycota</taxon>
        <taxon>Saprolegniomycetes</taxon>
        <taxon>Saprolegniales</taxon>
        <taxon>Saprolegniaceae</taxon>
        <taxon>Saprolegnia</taxon>
    </lineage>
</organism>
<proteinExistence type="predicted"/>
<dbReference type="VEuPathDB" id="FungiDB:SDRG_01825"/>
<dbReference type="OrthoDB" id="10387816at2759"/>
<reference evidence="2 3" key="1">
    <citation type="submission" date="2012-04" db="EMBL/GenBank/DDBJ databases">
        <title>The Genome Sequence of Saprolegnia declina VS20.</title>
        <authorList>
            <consortium name="The Broad Institute Genome Sequencing Platform"/>
            <person name="Russ C."/>
            <person name="Nusbaum C."/>
            <person name="Tyler B."/>
            <person name="van West P."/>
            <person name="Dieguez-Uribeondo J."/>
            <person name="de Bruijn I."/>
            <person name="Tripathy S."/>
            <person name="Jiang R."/>
            <person name="Young S.K."/>
            <person name="Zeng Q."/>
            <person name="Gargeya S."/>
            <person name="Fitzgerald M."/>
            <person name="Haas B."/>
            <person name="Abouelleil A."/>
            <person name="Alvarado L."/>
            <person name="Arachchi H.M."/>
            <person name="Berlin A."/>
            <person name="Chapman S.B."/>
            <person name="Goldberg J."/>
            <person name="Griggs A."/>
            <person name="Gujja S."/>
            <person name="Hansen M."/>
            <person name="Howarth C."/>
            <person name="Imamovic A."/>
            <person name="Larimer J."/>
            <person name="McCowen C."/>
            <person name="Montmayeur A."/>
            <person name="Murphy C."/>
            <person name="Neiman D."/>
            <person name="Pearson M."/>
            <person name="Priest M."/>
            <person name="Roberts A."/>
            <person name="Saif S."/>
            <person name="Shea T."/>
            <person name="Sisk P."/>
            <person name="Sykes S."/>
            <person name="Wortman J."/>
            <person name="Nusbaum C."/>
            <person name="Birren B."/>
        </authorList>
    </citation>
    <scope>NUCLEOTIDE SEQUENCE [LARGE SCALE GENOMIC DNA]</scope>
    <source>
        <strain evidence="2 3">VS20</strain>
    </source>
</reference>
<dbReference type="eggNOG" id="ENOG502SDER">
    <property type="taxonomic scope" value="Eukaryota"/>
</dbReference>
<evidence type="ECO:0000313" key="2">
    <source>
        <dbReference type="EMBL" id="EQC40754.1"/>
    </source>
</evidence>
<dbReference type="RefSeq" id="XP_008605598.1">
    <property type="nucleotide sequence ID" value="XM_008607376.1"/>
</dbReference>
<evidence type="ECO:0000313" key="3">
    <source>
        <dbReference type="Proteomes" id="UP000030762"/>
    </source>
</evidence>
<dbReference type="OMA" id="PYMAGQF"/>
<feature type="domain" description="DUF6604" evidence="1">
    <location>
        <begin position="14"/>
        <end position="223"/>
    </location>
</feature>
<accession>T0QRI4</accession>
<dbReference type="EMBL" id="JH767135">
    <property type="protein sequence ID" value="EQC40754.1"/>
    <property type="molecule type" value="Genomic_DNA"/>
</dbReference>
<dbReference type="InParanoid" id="T0QRI4"/>
<name>T0QRI4_SAPDV</name>
<dbReference type="PANTHER" id="PTHR38795:SF1">
    <property type="entry name" value="DUF6604 DOMAIN-CONTAINING PROTEIN"/>
    <property type="match status" value="1"/>
</dbReference>
<dbReference type="Proteomes" id="UP000030762">
    <property type="component" value="Unassembled WGS sequence"/>
</dbReference>
<dbReference type="AlphaFoldDB" id="T0QRI4"/>
<evidence type="ECO:0000259" key="1">
    <source>
        <dbReference type="Pfam" id="PF20253"/>
    </source>
</evidence>
<dbReference type="GeneID" id="19942552"/>